<dbReference type="Proteomes" id="UP001222800">
    <property type="component" value="Chromosome"/>
</dbReference>
<name>A0ABY8EJ06_9FIRM</name>
<keyword evidence="2" id="KW-1185">Reference proteome</keyword>
<organism evidence="1 2">
    <name type="scientific">Tepidibacter hydrothermalis</name>
    <dbReference type="NCBI Taxonomy" id="3036126"/>
    <lineage>
        <taxon>Bacteria</taxon>
        <taxon>Bacillati</taxon>
        <taxon>Bacillota</taxon>
        <taxon>Clostridia</taxon>
        <taxon>Peptostreptococcales</taxon>
        <taxon>Peptostreptococcaceae</taxon>
        <taxon>Tepidibacter</taxon>
    </lineage>
</organism>
<gene>
    <name evidence="1" type="ORF">P4S50_08005</name>
</gene>
<dbReference type="RefSeq" id="WP_277734264.1">
    <property type="nucleotide sequence ID" value="NZ_CP120733.1"/>
</dbReference>
<protein>
    <submittedName>
        <fullName evidence="1">Uncharacterized protein</fullName>
    </submittedName>
</protein>
<proteinExistence type="predicted"/>
<evidence type="ECO:0000313" key="1">
    <source>
        <dbReference type="EMBL" id="WFD12010.1"/>
    </source>
</evidence>
<accession>A0ABY8EJ06</accession>
<evidence type="ECO:0000313" key="2">
    <source>
        <dbReference type="Proteomes" id="UP001222800"/>
    </source>
</evidence>
<reference evidence="1 2" key="1">
    <citation type="submission" date="2023-03" db="EMBL/GenBank/DDBJ databases">
        <title>Complete genome sequence of Tepidibacter sp. SWIR-1, isolated from a deep-sea hydrothermal vent.</title>
        <authorList>
            <person name="Li X."/>
        </authorList>
    </citation>
    <scope>NUCLEOTIDE SEQUENCE [LARGE SCALE GENOMIC DNA]</scope>
    <source>
        <strain evidence="1 2">SWIR-1</strain>
    </source>
</reference>
<sequence length="120" mass="13762">MIDVKSIQENIIASITEVGAAEEVTIQRKQLDKYKQPMKESLEVCTLKGFYYAKNSYFNIHIDNGGTVNTGKREYLLIVLEEEGQKVQEGDFFERKGVKYKIADLGEIRGIINNMLLERI</sequence>
<dbReference type="EMBL" id="CP120733">
    <property type="protein sequence ID" value="WFD12010.1"/>
    <property type="molecule type" value="Genomic_DNA"/>
</dbReference>